<reference evidence="2" key="1">
    <citation type="submission" date="2024-04" db="EMBL/GenBank/DDBJ databases">
        <authorList>
            <consortium name="Molecular Ecology Group"/>
        </authorList>
    </citation>
    <scope>NUCLEOTIDE SEQUENCE</scope>
</reference>
<feature type="region of interest" description="Disordered" evidence="1">
    <location>
        <begin position="36"/>
        <end position="66"/>
    </location>
</feature>
<feature type="compositionally biased region" description="Basic and acidic residues" evidence="1">
    <location>
        <begin position="37"/>
        <end position="59"/>
    </location>
</feature>
<gene>
    <name evidence="2" type="ORF">LPLAT_LOCUS5951</name>
</gene>
<accession>A0AAV2NJH7</accession>
<proteinExistence type="predicted"/>
<evidence type="ECO:0000313" key="3">
    <source>
        <dbReference type="Proteomes" id="UP001497644"/>
    </source>
</evidence>
<dbReference type="AlphaFoldDB" id="A0AAV2NJH7"/>
<protein>
    <submittedName>
        <fullName evidence="2">Uncharacterized protein</fullName>
    </submittedName>
</protein>
<evidence type="ECO:0000313" key="2">
    <source>
        <dbReference type="EMBL" id="CAL1679832.1"/>
    </source>
</evidence>
<keyword evidence="3" id="KW-1185">Reference proteome</keyword>
<evidence type="ECO:0000256" key="1">
    <source>
        <dbReference type="SAM" id="MobiDB-lite"/>
    </source>
</evidence>
<dbReference type="Proteomes" id="UP001497644">
    <property type="component" value="Chromosome 2"/>
</dbReference>
<dbReference type="EMBL" id="OZ034825">
    <property type="protein sequence ID" value="CAL1679832.1"/>
    <property type="molecule type" value="Genomic_DNA"/>
</dbReference>
<sequence>MKHSIESLVAEVSKVTEDHQHFRRIIVGAAAARKKWQGNEEGRGKEKECETEKPQERETGLFANIG</sequence>
<organism evidence="2 3">
    <name type="scientific">Lasius platythorax</name>
    <dbReference type="NCBI Taxonomy" id="488582"/>
    <lineage>
        <taxon>Eukaryota</taxon>
        <taxon>Metazoa</taxon>
        <taxon>Ecdysozoa</taxon>
        <taxon>Arthropoda</taxon>
        <taxon>Hexapoda</taxon>
        <taxon>Insecta</taxon>
        <taxon>Pterygota</taxon>
        <taxon>Neoptera</taxon>
        <taxon>Endopterygota</taxon>
        <taxon>Hymenoptera</taxon>
        <taxon>Apocrita</taxon>
        <taxon>Aculeata</taxon>
        <taxon>Formicoidea</taxon>
        <taxon>Formicidae</taxon>
        <taxon>Formicinae</taxon>
        <taxon>Lasius</taxon>
        <taxon>Lasius</taxon>
    </lineage>
</organism>
<name>A0AAV2NJH7_9HYME</name>